<accession>A0ACB9QX30</accession>
<comment type="caution">
    <text evidence="1">The sequence shown here is derived from an EMBL/GenBank/DDBJ whole genome shotgun (WGS) entry which is preliminary data.</text>
</comment>
<sequence>MLSDAAYQKGYPNALSMSQSYAGMSNIISFGGFLREQVMNAPMAMIGNYDLLLDSNNLRLTSDVPVQKNIDLSRGSTVNNCSASKVNNSVTKNKEQKTVGKLLQTTFLPM</sequence>
<evidence type="ECO:0000313" key="1">
    <source>
        <dbReference type="EMBL" id="KAI4370727.1"/>
    </source>
</evidence>
<dbReference type="Proteomes" id="UP001057402">
    <property type="component" value="Chromosome 5"/>
</dbReference>
<organism evidence="1 2">
    <name type="scientific">Melastoma candidum</name>
    <dbReference type="NCBI Taxonomy" id="119954"/>
    <lineage>
        <taxon>Eukaryota</taxon>
        <taxon>Viridiplantae</taxon>
        <taxon>Streptophyta</taxon>
        <taxon>Embryophyta</taxon>
        <taxon>Tracheophyta</taxon>
        <taxon>Spermatophyta</taxon>
        <taxon>Magnoliopsida</taxon>
        <taxon>eudicotyledons</taxon>
        <taxon>Gunneridae</taxon>
        <taxon>Pentapetalae</taxon>
        <taxon>rosids</taxon>
        <taxon>malvids</taxon>
        <taxon>Myrtales</taxon>
        <taxon>Melastomataceae</taxon>
        <taxon>Melastomatoideae</taxon>
        <taxon>Melastomateae</taxon>
        <taxon>Melastoma</taxon>
    </lineage>
</organism>
<dbReference type="EMBL" id="CM042884">
    <property type="protein sequence ID" value="KAI4370727.1"/>
    <property type="molecule type" value="Genomic_DNA"/>
</dbReference>
<reference evidence="2" key="1">
    <citation type="journal article" date="2023" name="Front. Plant Sci.">
        <title>Chromosomal-level genome assembly of Melastoma candidum provides insights into trichome evolution.</title>
        <authorList>
            <person name="Zhong Y."/>
            <person name="Wu W."/>
            <person name="Sun C."/>
            <person name="Zou P."/>
            <person name="Liu Y."/>
            <person name="Dai S."/>
            <person name="Zhou R."/>
        </authorList>
    </citation>
    <scope>NUCLEOTIDE SEQUENCE [LARGE SCALE GENOMIC DNA]</scope>
</reference>
<keyword evidence="2" id="KW-1185">Reference proteome</keyword>
<proteinExistence type="predicted"/>
<gene>
    <name evidence="1" type="ORF">MLD38_019043</name>
</gene>
<name>A0ACB9QX30_9MYRT</name>
<protein>
    <submittedName>
        <fullName evidence="1">Uncharacterized protein</fullName>
    </submittedName>
</protein>
<evidence type="ECO:0000313" key="2">
    <source>
        <dbReference type="Proteomes" id="UP001057402"/>
    </source>
</evidence>